<dbReference type="EMBL" id="CAKAEH010001703">
    <property type="protein sequence ID" value="CAG9538780.1"/>
    <property type="molecule type" value="Genomic_DNA"/>
</dbReference>
<proteinExistence type="predicted"/>
<gene>
    <name evidence="2" type="ORF">CJOHNSTONI_LOCUS8453</name>
</gene>
<feature type="coiled-coil region" evidence="1">
    <location>
        <begin position="115"/>
        <end position="156"/>
    </location>
</feature>
<evidence type="ECO:0000313" key="2">
    <source>
        <dbReference type="EMBL" id="CAG9538780.1"/>
    </source>
</evidence>
<reference evidence="2" key="1">
    <citation type="submission" date="2021-09" db="EMBL/GenBank/DDBJ databases">
        <authorList>
            <consortium name="Pathogen Informatics"/>
        </authorList>
    </citation>
    <scope>NUCLEOTIDE SEQUENCE</scope>
</reference>
<name>A0A8J2MA16_9BILA</name>
<dbReference type="OrthoDB" id="5862259at2759"/>
<sequence length="167" mass="19557">MSDMMIVVDDVEDEERNENLVRDYLLYQLQLNLLHAQWDDKSHDEAVEELMEAKRTMQEMEDDVVKKFVALNKQYEHINGKFIGIIDSDEARELHDYQKMLEEIELLSIKRKTTLDKFNGDAEAYLANRQALTEQMAQLKEEIENQQEMIAALNAHISKIDSKLLSP</sequence>
<dbReference type="AlphaFoldDB" id="A0A8J2MA16"/>
<evidence type="ECO:0000256" key="1">
    <source>
        <dbReference type="SAM" id="Coils"/>
    </source>
</evidence>
<protein>
    <submittedName>
        <fullName evidence="2">Uncharacterized protein</fullName>
    </submittedName>
</protein>
<keyword evidence="1" id="KW-0175">Coiled coil</keyword>
<accession>A0A8J2MA16</accession>
<evidence type="ECO:0000313" key="3">
    <source>
        <dbReference type="Proteomes" id="UP000746747"/>
    </source>
</evidence>
<comment type="caution">
    <text evidence="2">The sequence shown here is derived from an EMBL/GenBank/DDBJ whole genome shotgun (WGS) entry which is preliminary data.</text>
</comment>
<keyword evidence="3" id="KW-1185">Reference proteome</keyword>
<dbReference type="Proteomes" id="UP000746747">
    <property type="component" value="Unassembled WGS sequence"/>
</dbReference>
<organism evidence="2 3">
    <name type="scientific">Cercopithifilaria johnstoni</name>
    <dbReference type="NCBI Taxonomy" id="2874296"/>
    <lineage>
        <taxon>Eukaryota</taxon>
        <taxon>Metazoa</taxon>
        <taxon>Ecdysozoa</taxon>
        <taxon>Nematoda</taxon>
        <taxon>Chromadorea</taxon>
        <taxon>Rhabditida</taxon>
        <taxon>Spirurina</taxon>
        <taxon>Spiruromorpha</taxon>
        <taxon>Filarioidea</taxon>
        <taxon>Onchocercidae</taxon>
        <taxon>Cercopithifilaria</taxon>
    </lineage>
</organism>